<evidence type="ECO:0000313" key="11">
    <source>
        <dbReference type="EMBL" id="KOO29340.1"/>
    </source>
</evidence>
<sequence length="678" mass="73625">MLRVGGLLGGEPLGSTDLGKFKKAGPHPQRPSAIWGVDFEAPVPTNRWWINLVLADGETVAKEATPNFVTLLFEDTLTFGARELVRTSRSIRSHGDLSVNVAWTSGATLADGSMVVPLVRGMPYASAIYTKMTPQLTFGASPIKMLNGQPPDAAKAVTAARLQFDLANGQTWVLYASAPVDVTVDGPTVRFVKPYDGVLRAAIVTADTAVVLDAYASRVPTGCSVQVTALGDRATLSFAFEAQGEGELLTMALPHHLEEGHLGGVARTKLSFSTLKGEMIGVVGDTWQVYEALPALEWGAPRPIAKEREDAVRAALAVDKEKVLGREAFPTPDPYGSGKEMAAAGRLALIADELGELATAAALRARLALKLEEWLSGAGPDALKYEPTYGGLVPTNGLLDRGADFGAGWYNDHHFHYGYFLYAAAAVGRKDPAWLHKWAPAISHLIRDIANPSRTDPLYPPQRFKDWYVGHSWASGLFPSASGRNQESVSEALNAWYGLALYGSALGDVRLRDLGRVMLATELRSGWKYWQIDKESTTYPAPYAQSGLATVVWSTKVDKSTWFGPNIEYAYGIQTMPVTPITELWLRPNWLRDTRSIWAPAMGTAAEEWRGILLMMSAINQPADAWRDALQLNRFDNGNTKTNVLYWIATRPPAGSAPSELPAFTPPPLDHTADISLL</sequence>
<dbReference type="PANTHER" id="PTHR31983:SF0">
    <property type="entry name" value="GLUCAN ENDO-1,3-BETA-D-GLUCOSIDASE 2"/>
    <property type="match status" value="1"/>
</dbReference>
<dbReference type="PROSITE" id="PS52008">
    <property type="entry name" value="GH81"/>
    <property type="match status" value="1"/>
</dbReference>
<keyword evidence="12" id="KW-1185">Reference proteome</keyword>
<dbReference type="Gene3D" id="2.70.98.30">
    <property type="entry name" value="Golgi alpha-mannosidase II, domain 4"/>
    <property type="match status" value="1"/>
</dbReference>
<dbReference type="PANTHER" id="PTHR31983">
    <property type="entry name" value="ENDO-1,3(4)-BETA-GLUCANASE 1"/>
    <property type="match status" value="1"/>
</dbReference>
<evidence type="ECO:0000256" key="4">
    <source>
        <dbReference type="ARBA" id="ARBA00022801"/>
    </source>
</evidence>
<comment type="catalytic activity">
    <reaction evidence="1">
        <text>Hydrolysis of (1-&gt;3)-beta-D-glucosidic linkages in (1-&gt;3)-beta-D-glucans.</text>
        <dbReference type="EC" id="3.2.1.39"/>
    </reaction>
</comment>
<evidence type="ECO:0000256" key="1">
    <source>
        <dbReference type="ARBA" id="ARBA00000382"/>
    </source>
</evidence>
<dbReference type="InterPro" id="IPR040720">
    <property type="entry name" value="GH81_C"/>
</dbReference>
<evidence type="ECO:0000256" key="2">
    <source>
        <dbReference type="ARBA" id="ARBA00010730"/>
    </source>
</evidence>
<name>A0A0M0JS54_9EUKA</name>
<evidence type="ECO:0000256" key="8">
    <source>
        <dbReference type="ARBA" id="ARBA00023326"/>
    </source>
</evidence>
<keyword evidence="4" id="KW-0378">Hydrolase</keyword>
<feature type="domain" description="Glycosyl hydrolase family 81 C-terminal" evidence="10">
    <location>
        <begin position="311"/>
        <end position="642"/>
    </location>
</feature>
<accession>A0A0M0JS54</accession>
<comment type="caution">
    <text evidence="11">The sequence shown here is derived from an EMBL/GenBank/DDBJ whole genome shotgun (WGS) entry which is preliminary data.</text>
</comment>
<dbReference type="Proteomes" id="UP000037460">
    <property type="component" value="Unassembled WGS sequence"/>
</dbReference>
<dbReference type="GO" id="GO:0042973">
    <property type="term" value="F:glucan endo-1,3-beta-D-glucosidase activity"/>
    <property type="evidence" value="ECO:0007669"/>
    <property type="project" value="UniProtKB-EC"/>
</dbReference>
<evidence type="ECO:0000256" key="3">
    <source>
        <dbReference type="ARBA" id="ARBA00012780"/>
    </source>
</evidence>
<evidence type="ECO:0000256" key="6">
    <source>
        <dbReference type="ARBA" id="ARBA00023295"/>
    </source>
</evidence>
<feature type="domain" description="Glycosyl hydrolase family 81 N-terminal" evidence="9">
    <location>
        <begin position="75"/>
        <end position="293"/>
    </location>
</feature>
<evidence type="ECO:0000259" key="9">
    <source>
        <dbReference type="Pfam" id="PF03639"/>
    </source>
</evidence>
<proteinExistence type="inferred from homology"/>
<evidence type="ECO:0000256" key="7">
    <source>
        <dbReference type="ARBA" id="ARBA00023316"/>
    </source>
</evidence>
<dbReference type="GO" id="GO:0052861">
    <property type="term" value="F:endo-1,3(4)-beta-glucanase activity"/>
    <property type="evidence" value="ECO:0007669"/>
    <property type="project" value="InterPro"/>
</dbReference>
<keyword evidence="5" id="KW-0119">Carbohydrate metabolism</keyword>
<dbReference type="Pfam" id="PF03639">
    <property type="entry name" value="Glyco_hydro_81"/>
    <property type="match status" value="1"/>
</dbReference>
<keyword evidence="6" id="KW-0326">Glycosidase</keyword>
<comment type="similarity">
    <text evidence="2">Belongs to the glycosyl hydrolase 81 family.</text>
</comment>
<evidence type="ECO:0000256" key="5">
    <source>
        <dbReference type="ARBA" id="ARBA00023277"/>
    </source>
</evidence>
<dbReference type="InterPro" id="IPR040451">
    <property type="entry name" value="GH81_N"/>
</dbReference>
<evidence type="ECO:0000259" key="10">
    <source>
        <dbReference type="Pfam" id="PF17652"/>
    </source>
</evidence>
<keyword evidence="7" id="KW-0961">Cell wall biogenesis/degradation</keyword>
<dbReference type="InterPro" id="IPR005200">
    <property type="entry name" value="Endo-beta-glucanase"/>
</dbReference>
<dbReference type="EC" id="3.2.1.39" evidence="3"/>
<evidence type="ECO:0000313" key="12">
    <source>
        <dbReference type="Proteomes" id="UP000037460"/>
    </source>
</evidence>
<protein>
    <recommendedName>
        <fullName evidence="3">glucan endo-1,3-beta-D-glucosidase</fullName>
        <ecNumber evidence="3">3.2.1.39</ecNumber>
    </recommendedName>
</protein>
<dbReference type="Gene3D" id="1.20.5.420">
    <property type="entry name" value="Immunoglobulin FC, subunit C"/>
    <property type="match status" value="1"/>
</dbReference>
<keyword evidence="8" id="KW-0624">Polysaccharide degradation</keyword>
<organism evidence="11 12">
    <name type="scientific">Chrysochromulina tobinii</name>
    <dbReference type="NCBI Taxonomy" id="1460289"/>
    <lineage>
        <taxon>Eukaryota</taxon>
        <taxon>Haptista</taxon>
        <taxon>Haptophyta</taxon>
        <taxon>Prymnesiophyceae</taxon>
        <taxon>Prymnesiales</taxon>
        <taxon>Chrysochromulinaceae</taxon>
        <taxon>Chrysochromulina</taxon>
    </lineage>
</organism>
<dbReference type="EMBL" id="JWZX01002431">
    <property type="protein sequence ID" value="KOO29340.1"/>
    <property type="molecule type" value="Genomic_DNA"/>
</dbReference>
<reference evidence="12" key="1">
    <citation type="journal article" date="2015" name="PLoS Genet.">
        <title>Genome Sequence and Transcriptome Analyses of Chrysochromulina tobin: Metabolic Tools for Enhanced Algal Fitness in the Prominent Order Prymnesiales (Haptophyceae).</title>
        <authorList>
            <person name="Hovde B.T."/>
            <person name="Deodato C.R."/>
            <person name="Hunsperger H.M."/>
            <person name="Ryken S.A."/>
            <person name="Yost W."/>
            <person name="Jha R.K."/>
            <person name="Patterson J."/>
            <person name="Monnat R.J. Jr."/>
            <person name="Barlow S.B."/>
            <person name="Starkenburg S.R."/>
            <person name="Cattolico R.A."/>
        </authorList>
    </citation>
    <scope>NUCLEOTIDE SEQUENCE</scope>
    <source>
        <strain evidence="12">CCMP291</strain>
    </source>
</reference>
<dbReference type="GO" id="GO:0071555">
    <property type="term" value="P:cell wall organization"/>
    <property type="evidence" value="ECO:0007669"/>
    <property type="project" value="UniProtKB-KW"/>
</dbReference>
<dbReference type="OrthoDB" id="4473401at2759"/>
<dbReference type="AlphaFoldDB" id="A0A0M0JS54"/>
<gene>
    <name evidence="11" type="ORF">Ctob_006250</name>
</gene>
<dbReference type="Pfam" id="PF17652">
    <property type="entry name" value="Glyco_hydro81C"/>
    <property type="match status" value="1"/>
</dbReference>
<dbReference type="GO" id="GO:0000272">
    <property type="term" value="P:polysaccharide catabolic process"/>
    <property type="evidence" value="ECO:0007669"/>
    <property type="project" value="UniProtKB-KW"/>
</dbReference>